<reference evidence="5" key="2">
    <citation type="submission" date="2025-08" db="UniProtKB">
        <authorList>
            <consortium name="Ensembl"/>
        </authorList>
    </citation>
    <scope>IDENTIFICATION</scope>
</reference>
<organism evidence="5 6">
    <name type="scientific">Echeneis naucrates</name>
    <name type="common">Live sharksucker</name>
    <dbReference type="NCBI Taxonomy" id="173247"/>
    <lineage>
        <taxon>Eukaryota</taxon>
        <taxon>Metazoa</taxon>
        <taxon>Chordata</taxon>
        <taxon>Craniata</taxon>
        <taxon>Vertebrata</taxon>
        <taxon>Euteleostomi</taxon>
        <taxon>Actinopterygii</taxon>
        <taxon>Neopterygii</taxon>
        <taxon>Teleostei</taxon>
        <taxon>Neoteleostei</taxon>
        <taxon>Acanthomorphata</taxon>
        <taxon>Carangaria</taxon>
        <taxon>Carangiformes</taxon>
        <taxon>Echeneidae</taxon>
        <taxon>Echeneis</taxon>
    </lineage>
</organism>
<dbReference type="Ensembl" id="ENSENLT00000024423.1">
    <property type="protein sequence ID" value="ENSENLP00000023643.1"/>
    <property type="gene ID" value="ENSENLG00000010440.1"/>
</dbReference>
<accession>A0A665UVB3</accession>
<gene>
    <name evidence="5" type="primary">greb1l</name>
</gene>
<reference evidence="5" key="1">
    <citation type="submission" date="2021-04" db="EMBL/GenBank/DDBJ databases">
        <authorList>
            <consortium name="Wellcome Sanger Institute Data Sharing"/>
        </authorList>
    </citation>
    <scope>NUCLEOTIDE SEQUENCE [LARGE SCALE GENOMIC DNA]</scope>
</reference>
<feature type="region of interest" description="Disordered" evidence="1">
    <location>
        <begin position="322"/>
        <end position="372"/>
    </location>
</feature>
<dbReference type="PANTHER" id="PTHR15720:SF12">
    <property type="entry name" value="GREB1-LIKE PROTEIN"/>
    <property type="match status" value="1"/>
</dbReference>
<evidence type="ECO:0000259" key="3">
    <source>
        <dbReference type="Pfam" id="PF20688"/>
    </source>
</evidence>
<dbReference type="Pfam" id="PF20692">
    <property type="entry name" value="cpSF2-GREB1"/>
    <property type="match status" value="1"/>
</dbReference>
<feature type="compositionally biased region" description="Low complexity" evidence="1">
    <location>
        <begin position="256"/>
        <end position="269"/>
    </location>
</feature>
<dbReference type="AlphaFoldDB" id="A0A665UVB3"/>
<evidence type="ECO:0008006" key="7">
    <source>
        <dbReference type="Google" id="ProtNLM"/>
    </source>
</evidence>
<protein>
    <recommendedName>
        <fullName evidence="7">GREB1 like retinoic acid receptor coactivator</fullName>
    </recommendedName>
</protein>
<reference evidence="5" key="3">
    <citation type="submission" date="2025-09" db="UniProtKB">
        <authorList>
            <consortium name="Ensembl"/>
        </authorList>
    </citation>
    <scope>IDENTIFICATION</scope>
</reference>
<feature type="region of interest" description="Disordered" evidence="1">
    <location>
        <begin position="233"/>
        <end position="274"/>
    </location>
</feature>
<feature type="compositionally biased region" description="Basic and acidic residues" evidence="1">
    <location>
        <begin position="49"/>
        <end position="58"/>
    </location>
</feature>
<feature type="region of interest" description="Disordered" evidence="1">
    <location>
        <begin position="49"/>
        <end position="96"/>
    </location>
</feature>
<dbReference type="InterPro" id="IPR028422">
    <property type="entry name" value="GREB1"/>
</dbReference>
<dbReference type="PANTHER" id="PTHR15720">
    <property type="entry name" value="GREB1-RELATED"/>
    <property type="match status" value="1"/>
</dbReference>
<evidence type="ECO:0000313" key="6">
    <source>
        <dbReference type="Proteomes" id="UP000472264"/>
    </source>
</evidence>
<evidence type="ECO:0000259" key="2">
    <source>
        <dbReference type="Pfam" id="PF15782"/>
    </source>
</evidence>
<dbReference type="InterPro" id="IPR048657">
    <property type="entry name" value="GREB1-like_cpSF2"/>
</dbReference>
<sequence length="1039" mass="113043">MGNSYAGQLKSARFEEVLHNSIEASLRSSTGDPQPIFTQLYLEPEPYPDVKIKADLHSGETPGHEQMNGHSSNDLEELEDDDDSDSSSPPLPYLQAPAPDGCCTMDGFCQAGKDLRLVSIATEPIEVPAGFELVGAKSPSVPEHILVCAVDRRFLPDENGKNALLGFSGNCVGCGEKGFRYFTEFSNHINLKLSTQPKKQKHLKYYLVKNSQGALCKGPLICWKDCKTRQFSSTASTSKPSSSSSLSSKENGGTSGHSSSPFSLSDSPPTRTTQASSVFFGSQDLSRDCSFLKPLVSTPGNKTLPIVPTALRVSLPSNGLGVDGRPPLLSPSQVSLGPQGQGYRTADLGDSPVSSAMTSGPPKKRHRSWHPSSVVPVPPTAVPVPAIRPIICSPGLFLSPPPAAGVIQPQPVTAGETVIVPDNLLNSSGVRPVILIGHGALPYFYGNVGDIVVSPLLVSCYKSSQLTEKTLESLGINRSQLLSVETMILLTLQYLARLGSEQIPLREELEQIVLKAMLCCPGGPAISPSQLPWLARLEASVSGGSVQVLVTHNSLGEGISESLRSLGEGPHHQQCLPTYVVIICASKMSSNEFCVLVLGKYQARALAEGMLTTNEFLKEISYELITGKVSVLASHFKTTSLGDNLDKQLVRYQRRRKGQVVQPFQGDVIDHIHSQEAATELLTKVFQIYPTQLSVARSLLSQVCSIADSGSQNLDLGRFCKVDFLVLVPPSHILVHQTAQRIRQSGVLVDLGIEDFSSAHQKSDKYVARLDGDVHVKMEAFMKKVKQNPYTLFVLIHDNSHVDLTSALSGSVCHGELQGLADRVVNCQEVLDAMNLLVLQVSCFPYTLQTRQSRISLHNEVHWPSNNSPGEQTPSELIYFGLRDYSSSLQWGVASPILRCDDAFEKMVHTLLERHPHLHSMVIRSYLLIQQYTEAMMALTSSPSLRDHITPETLAMVEDLINAPSRQGSQGRGHMLLVRVPSLQLAMLARERLEDVRDKLGLQLCFAVLLGSPASELSLPRNFTSRLRVSTTCILLILI</sequence>
<evidence type="ECO:0000313" key="5">
    <source>
        <dbReference type="Ensembl" id="ENSENLP00000023643.1"/>
    </source>
</evidence>
<dbReference type="InterPro" id="IPR048659">
    <property type="entry name" value="GREB1-like_2nd"/>
</dbReference>
<feature type="compositionally biased region" description="Low complexity" evidence="1">
    <location>
        <begin position="233"/>
        <end position="249"/>
    </location>
</feature>
<proteinExistence type="predicted"/>
<feature type="domain" description="GREB1-like second" evidence="3">
    <location>
        <begin position="355"/>
        <end position="638"/>
    </location>
</feature>
<dbReference type="Pfam" id="PF20688">
    <property type="entry name" value="GREB1_2nd"/>
    <property type="match status" value="1"/>
</dbReference>
<dbReference type="Pfam" id="PF15782">
    <property type="entry name" value="GREB1_N"/>
    <property type="match status" value="1"/>
</dbReference>
<name>A0A665UVB3_ECHNA</name>
<evidence type="ECO:0000259" key="4">
    <source>
        <dbReference type="Pfam" id="PF20692"/>
    </source>
</evidence>
<feature type="domain" description="GREB1-like circularly permuted SF2 helicase" evidence="4">
    <location>
        <begin position="686"/>
        <end position="1029"/>
    </location>
</feature>
<dbReference type="InterPro" id="IPR046926">
    <property type="entry name" value="GREB1_N"/>
</dbReference>
<feature type="compositionally biased region" description="Acidic residues" evidence="1">
    <location>
        <begin position="74"/>
        <end position="85"/>
    </location>
</feature>
<feature type="domain" description="GREB1 N-terminal" evidence="2">
    <location>
        <begin position="75"/>
        <end position="224"/>
    </location>
</feature>
<keyword evidence="6" id="KW-1185">Reference proteome</keyword>
<dbReference type="Proteomes" id="UP000472264">
    <property type="component" value="Chromosome 17"/>
</dbReference>
<evidence type="ECO:0000256" key="1">
    <source>
        <dbReference type="SAM" id="MobiDB-lite"/>
    </source>
</evidence>
<dbReference type="GO" id="GO:0001822">
    <property type="term" value="P:kidney development"/>
    <property type="evidence" value="ECO:0007669"/>
    <property type="project" value="TreeGrafter"/>
</dbReference>